<evidence type="ECO:0000313" key="3">
    <source>
        <dbReference type="EMBL" id="QFG10433.1"/>
    </source>
</evidence>
<name>A0A5J6THH0_9CAUD</name>
<dbReference type="GeneID" id="64871733"/>
<dbReference type="EMBL" id="MN234188">
    <property type="protein sequence ID" value="QFG10433.1"/>
    <property type="molecule type" value="Genomic_DNA"/>
</dbReference>
<gene>
    <name evidence="3" type="primary">63</name>
    <name evidence="3" type="ORF">PBI_ANTHONY_63</name>
</gene>
<organism evidence="3 4">
    <name type="scientific">Mycobacterium phage Anthony</name>
    <dbReference type="NCBI Taxonomy" id="2599857"/>
    <lineage>
        <taxon>Viruses</taxon>
        <taxon>Duplodnaviria</taxon>
        <taxon>Heunggongvirae</taxon>
        <taxon>Uroviricota</taxon>
        <taxon>Caudoviricetes</taxon>
        <taxon>Anthonyvirus</taxon>
        <taxon>Anthonyvirus anthony</taxon>
    </lineage>
</organism>
<dbReference type="GO" id="GO:0003677">
    <property type="term" value="F:DNA binding"/>
    <property type="evidence" value="ECO:0007669"/>
    <property type="project" value="UniProtKB-KW"/>
</dbReference>
<keyword evidence="4" id="KW-1185">Reference proteome</keyword>
<accession>A0A5J6THH0</accession>
<reference evidence="3 4" key="1">
    <citation type="submission" date="2019-07" db="EMBL/GenBank/DDBJ databases">
        <authorList>
            <person name="Garlena R.A."/>
            <person name="Russell D.A."/>
            <person name="Pope W.H."/>
            <person name="Jacobs-Sera D."/>
            <person name="Hatfull G.F."/>
        </authorList>
    </citation>
    <scope>NUCLEOTIDE SEQUENCE [LARGE SCALE GENOMIC DNA]</scope>
</reference>
<proteinExistence type="predicted"/>
<evidence type="ECO:0000313" key="4">
    <source>
        <dbReference type="Proteomes" id="UP000327026"/>
    </source>
</evidence>
<sequence length="88" mass="9658">MSDINEGTPEHPRNWTTAHPSLRSKAPHEPAAVLRRQAEGVRGTALMKEMSMRGTQLIESLNDALEKQMRAASLGQPLHYATVPKGTV</sequence>
<evidence type="ECO:0000259" key="2">
    <source>
        <dbReference type="Pfam" id="PF17469"/>
    </source>
</evidence>
<protein>
    <submittedName>
        <fullName evidence="3">Helix-turn-helix DNA-binding protein</fullName>
    </submittedName>
</protein>
<dbReference type="Pfam" id="PF17469">
    <property type="entry name" value="GP68"/>
    <property type="match status" value="1"/>
</dbReference>
<feature type="domain" description="Gp68-like predicted RNA polymerase component" evidence="2">
    <location>
        <begin position="15"/>
        <end position="87"/>
    </location>
</feature>
<dbReference type="KEGG" id="vg:64871733"/>
<keyword evidence="3" id="KW-0238">DNA-binding</keyword>
<feature type="region of interest" description="Disordered" evidence="1">
    <location>
        <begin position="1"/>
        <end position="39"/>
    </location>
</feature>
<evidence type="ECO:0000256" key="1">
    <source>
        <dbReference type="SAM" id="MobiDB-lite"/>
    </source>
</evidence>
<dbReference type="RefSeq" id="YP_010062099.1">
    <property type="nucleotide sequence ID" value="NC_054790.1"/>
</dbReference>
<dbReference type="InterPro" id="IPR035343">
    <property type="entry name" value="Gp68"/>
</dbReference>
<dbReference type="Proteomes" id="UP000327026">
    <property type="component" value="Segment"/>
</dbReference>